<evidence type="ECO:0008006" key="4">
    <source>
        <dbReference type="Google" id="ProtNLM"/>
    </source>
</evidence>
<sequence>MKKILISIGLCILGYFTATAQEEESTHSIKISSYADGYFAGYSNDLSQTELQPFITVGARDNSFGVNVAQFGISYEHEKVRSNITLHYGDIAEATWSSEFNMIQEANVGILLADGLWLDAGFFRTHIGTESFLPKNNMLSSTAFKTFNEPFYQAGARLSYDQLDDWYFEVWALNGYNSFVDNNDAKSFGALVSYKFSENTSLTYTNLYGRESEDDVSPNQNRLYQNIYLNHNWDDKIFLTVGFDYGLQSNSDLNNPSDTASMYAGVFTARYQFTPIWSVTGRAEIFRDENGFISGTTMNTAGDVTGFDLTGYTLGAEYRPASSTYLRAEVRHTSTQDDLEIFINDGDPTNNRFEVLFTLGLEIDKVFKF</sequence>
<evidence type="ECO:0000256" key="1">
    <source>
        <dbReference type="SAM" id="SignalP"/>
    </source>
</evidence>
<protein>
    <recommendedName>
        <fullName evidence="4">Beta-barrel porin-2, OmpL-like. bbp2</fullName>
    </recommendedName>
</protein>
<evidence type="ECO:0000313" key="3">
    <source>
        <dbReference type="Proteomes" id="UP000599179"/>
    </source>
</evidence>
<feature type="signal peptide" evidence="1">
    <location>
        <begin position="1"/>
        <end position="20"/>
    </location>
</feature>
<evidence type="ECO:0000313" key="2">
    <source>
        <dbReference type="EMBL" id="GGE26364.1"/>
    </source>
</evidence>
<proteinExistence type="predicted"/>
<comment type="caution">
    <text evidence="2">The sequence shown here is derived from an EMBL/GenBank/DDBJ whole genome shotgun (WGS) entry which is preliminary data.</text>
</comment>
<keyword evidence="3" id="KW-1185">Reference proteome</keyword>
<gene>
    <name evidence="2" type="ORF">GCM10010832_03850</name>
</gene>
<dbReference type="Pfam" id="PF07642">
    <property type="entry name" value="BBP2"/>
    <property type="match status" value="1"/>
</dbReference>
<keyword evidence="1" id="KW-0732">Signal</keyword>
<feature type="chain" id="PRO_5045119196" description="Beta-barrel porin-2, OmpL-like. bbp2" evidence="1">
    <location>
        <begin position="21"/>
        <end position="369"/>
    </location>
</feature>
<reference evidence="3" key="1">
    <citation type="journal article" date="2019" name="Int. J. Syst. Evol. Microbiol.">
        <title>The Global Catalogue of Microorganisms (GCM) 10K type strain sequencing project: providing services to taxonomists for standard genome sequencing and annotation.</title>
        <authorList>
            <consortium name="The Broad Institute Genomics Platform"/>
            <consortium name="The Broad Institute Genome Sequencing Center for Infectious Disease"/>
            <person name="Wu L."/>
            <person name="Ma J."/>
        </authorList>
    </citation>
    <scope>NUCLEOTIDE SEQUENCE [LARGE SCALE GENOMIC DNA]</scope>
    <source>
        <strain evidence="3">CGMCC 1.12931</strain>
    </source>
</reference>
<organism evidence="2 3">
    <name type="scientific">Psychroflexus planctonicus</name>
    <dbReference type="NCBI Taxonomy" id="1526575"/>
    <lineage>
        <taxon>Bacteria</taxon>
        <taxon>Pseudomonadati</taxon>
        <taxon>Bacteroidota</taxon>
        <taxon>Flavobacteriia</taxon>
        <taxon>Flavobacteriales</taxon>
        <taxon>Flavobacteriaceae</taxon>
        <taxon>Psychroflexus</taxon>
    </lineage>
</organism>
<accession>A0ABQ1SFV1</accession>
<dbReference type="SUPFAM" id="SSF56935">
    <property type="entry name" value="Porins"/>
    <property type="match status" value="1"/>
</dbReference>
<dbReference type="EMBL" id="BMGM01000001">
    <property type="protein sequence ID" value="GGE26364.1"/>
    <property type="molecule type" value="Genomic_DNA"/>
</dbReference>
<dbReference type="Proteomes" id="UP000599179">
    <property type="component" value="Unassembled WGS sequence"/>
</dbReference>
<dbReference type="InterPro" id="IPR011486">
    <property type="entry name" value="BBP2"/>
</dbReference>
<name>A0ABQ1SFV1_9FLAO</name>
<dbReference type="RefSeq" id="WP_188457383.1">
    <property type="nucleotide sequence ID" value="NZ_BMGM01000001.1"/>
</dbReference>